<evidence type="ECO:0000313" key="1">
    <source>
        <dbReference type="EMBL" id="KAH6638686.1"/>
    </source>
</evidence>
<dbReference type="InterPro" id="IPR022085">
    <property type="entry name" value="OpdG"/>
</dbReference>
<dbReference type="EMBL" id="JAGPXC010000015">
    <property type="protein sequence ID" value="KAH6638686.1"/>
    <property type="molecule type" value="Genomic_DNA"/>
</dbReference>
<protein>
    <submittedName>
        <fullName evidence="1">Uncharacterized protein</fullName>
    </submittedName>
</protein>
<dbReference type="PANTHER" id="PTHR38797">
    <property type="entry name" value="NUCLEAR PORE COMPLEX PROTEIN NUP85-RELATED"/>
    <property type="match status" value="1"/>
</dbReference>
<accession>A0A9P8REM9</accession>
<dbReference type="OrthoDB" id="3350591at2759"/>
<dbReference type="PANTHER" id="PTHR38797:SF4">
    <property type="entry name" value="NUCLEAR PORE COMPLEX PROTEIN NUP85"/>
    <property type="match status" value="1"/>
</dbReference>
<organism evidence="1 2">
    <name type="scientific">Truncatella angustata</name>
    <dbReference type="NCBI Taxonomy" id="152316"/>
    <lineage>
        <taxon>Eukaryota</taxon>
        <taxon>Fungi</taxon>
        <taxon>Dikarya</taxon>
        <taxon>Ascomycota</taxon>
        <taxon>Pezizomycotina</taxon>
        <taxon>Sordariomycetes</taxon>
        <taxon>Xylariomycetidae</taxon>
        <taxon>Amphisphaeriales</taxon>
        <taxon>Sporocadaceae</taxon>
        <taxon>Truncatella</taxon>
    </lineage>
</organism>
<proteinExistence type="predicted"/>
<dbReference type="Pfam" id="PF12311">
    <property type="entry name" value="DUF3632"/>
    <property type="match status" value="1"/>
</dbReference>
<evidence type="ECO:0000313" key="2">
    <source>
        <dbReference type="Proteomes" id="UP000758603"/>
    </source>
</evidence>
<gene>
    <name evidence="1" type="ORF">BKA67DRAFT_589167</name>
</gene>
<sequence>MELIRFFFEGVDDVSREQVVKEAMTQDPLFEVKVTKLFRQYLRVEDPLSLERTAYSIVQLLPERKSTSHSSAELATFWDLCVRVAEQIPHDHPFQLKLARLLYYLQYSNKTAASTQLGDNEKNNFAIVLHPFRETIRDSLDPAFSPGDRAETSNAEHTSRWINVNAFYANMHAQGWRLSASCTRAMKYAFISTPKTDYQALECHVVAAAQWMLYAGQSIFQSSLYPPEETVLGEEAQHWSLDTWTQWKVGFSNAANETNLMDGTRDIAKRAVTLMDVLESAWQKA</sequence>
<dbReference type="AlphaFoldDB" id="A0A9P8REM9"/>
<dbReference type="InterPro" id="IPR053204">
    <property type="entry name" value="Oxopyrrolidines_Biosynth-assoc"/>
</dbReference>
<reference evidence="1" key="1">
    <citation type="journal article" date="2021" name="Nat. Commun.">
        <title>Genetic determinants of endophytism in the Arabidopsis root mycobiome.</title>
        <authorList>
            <person name="Mesny F."/>
            <person name="Miyauchi S."/>
            <person name="Thiergart T."/>
            <person name="Pickel B."/>
            <person name="Atanasova L."/>
            <person name="Karlsson M."/>
            <person name="Huettel B."/>
            <person name="Barry K.W."/>
            <person name="Haridas S."/>
            <person name="Chen C."/>
            <person name="Bauer D."/>
            <person name="Andreopoulos W."/>
            <person name="Pangilinan J."/>
            <person name="LaButti K."/>
            <person name="Riley R."/>
            <person name="Lipzen A."/>
            <person name="Clum A."/>
            <person name="Drula E."/>
            <person name="Henrissat B."/>
            <person name="Kohler A."/>
            <person name="Grigoriev I.V."/>
            <person name="Martin F.M."/>
            <person name="Hacquard S."/>
        </authorList>
    </citation>
    <scope>NUCLEOTIDE SEQUENCE</scope>
    <source>
        <strain evidence="1">MPI-SDFR-AT-0073</strain>
    </source>
</reference>
<dbReference type="RefSeq" id="XP_045950958.1">
    <property type="nucleotide sequence ID" value="XM_046104428.1"/>
</dbReference>
<name>A0A9P8REM9_9PEZI</name>
<dbReference type="GeneID" id="70133319"/>
<comment type="caution">
    <text evidence="1">The sequence shown here is derived from an EMBL/GenBank/DDBJ whole genome shotgun (WGS) entry which is preliminary data.</text>
</comment>
<dbReference type="Proteomes" id="UP000758603">
    <property type="component" value="Unassembled WGS sequence"/>
</dbReference>
<keyword evidence="2" id="KW-1185">Reference proteome</keyword>